<dbReference type="InterPro" id="IPR029062">
    <property type="entry name" value="Class_I_gatase-like"/>
</dbReference>
<dbReference type="PANTHER" id="PTHR43418">
    <property type="entry name" value="MULTIFUNCTIONAL TRYPTOPHAN BIOSYNTHESIS PROTEIN-RELATED"/>
    <property type="match status" value="1"/>
</dbReference>
<feature type="domain" description="Glutamine amidotransferase" evidence="2">
    <location>
        <begin position="3"/>
        <end position="191"/>
    </location>
</feature>
<gene>
    <name evidence="3" type="ORF">ISP18_13650</name>
</gene>
<dbReference type="PRINTS" id="PR00097">
    <property type="entry name" value="ANTSNTHASEII"/>
</dbReference>
<dbReference type="PRINTS" id="PR00096">
    <property type="entry name" value="GATASE"/>
</dbReference>
<evidence type="ECO:0000313" key="3">
    <source>
        <dbReference type="EMBL" id="MFK2855640.1"/>
    </source>
</evidence>
<dbReference type="PANTHER" id="PTHR43418:SF4">
    <property type="entry name" value="MULTIFUNCTIONAL TRYPTOPHAN BIOSYNTHESIS PROTEIN"/>
    <property type="match status" value="1"/>
</dbReference>
<dbReference type="Gene3D" id="3.40.50.880">
    <property type="match status" value="1"/>
</dbReference>
<dbReference type="PROSITE" id="PS51273">
    <property type="entry name" value="GATASE_TYPE_1"/>
    <property type="match status" value="1"/>
</dbReference>
<proteinExistence type="predicted"/>
<dbReference type="InterPro" id="IPR017926">
    <property type="entry name" value="GATASE"/>
</dbReference>
<dbReference type="PRINTS" id="PR00099">
    <property type="entry name" value="CPSGATASE"/>
</dbReference>
<dbReference type="Pfam" id="PF00117">
    <property type="entry name" value="GATase"/>
    <property type="match status" value="1"/>
</dbReference>
<dbReference type="NCBIfam" id="TIGR00566">
    <property type="entry name" value="trpG_papA"/>
    <property type="match status" value="1"/>
</dbReference>
<evidence type="ECO:0000313" key="4">
    <source>
        <dbReference type="Proteomes" id="UP001620409"/>
    </source>
</evidence>
<dbReference type="RefSeq" id="WP_380012862.1">
    <property type="nucleotide sequence ID" value="NZ_JADIKI010000023.1"/>
</dbReference>
<accession>A0ABW8ILN9</accession>
<comment type="caution">
    <text evidence="3">The sequence shown here is derived from an EMBL/GenBank/DDBJ whole genome shotgun (WGS) entry which is preliminary data.</text>
</comment>
<protein>
    <submittedName>
        <fullName evidence="3">Aminodeoxychorismate/anthranilate synthase component II</fullName>
    </submittedName>
</protein>
<dbReference type="InterPro" id="IPR006221">
    <property type="entry name" value="TrpG/PapA_dom"/>
</dbReference>
<dbReference type="CDD" id="cd01743">
    <property type="entry name" value="GATase1_Anthranilate_Synthase"/>
    <property type="match status" value="1"/>
</dbReference>
<evidence type="ECO:0000256" key="1">
    <source>
        <dbReference type="ARBA" id="ARBA00022962"/>
    </source>
</evidence>
<evidence type="ECO:0000259" key="2">
    <source>
        <dbReference type="Pfam" id="PF00117"/>
    </source>
</evidence>
<name>A0ABW8ILN9_9GAMM</name>
<keyword evidence="4" id="KW-1185">Reference proteome</keyword>
<reference evidence="3 4" key="1">
    <citation type="submission" date="2020-10" db="EMBL/GenBank/DDBJ databases">
        <title>Phylogeny of dyella-like bacteria.</title>
        <authorList>
            <person name="Fu J."/>
        </authorList>
    </citation>
    <scope>NUCLEOTIDE SEQUENCE [LARGE SCALE GENOMIC DNA]</scope>
    <source>
        <strain evidence="3 4">DHG40</strain>
    </source>
</reference>
<sequence>MLLMIDNYDSFTFNLVQYLGELGQEVRVVRNDALDVAGIRALRPSHIMISPGPGTPDDAGVSLAALSELSGEIPVFGVCLGHQAIGQAFGGKVIRAKQIMHGKTSPVRHLSKGVFAGLPDPFVATRYHSLVVEQSSLPDCLEITAWTEHPDGSIDEIMGLRHKTLPVEGVQFHPESILTQHGHDLLRNFLRQPLQKLAA</sequence>
<keyword evidence="1" id="KW-0315">Glutamine amidotransferase</keyword>
<dbReference type="InterPro" id="IPR050472">
    <property type="entry name" value="Anth_synth/Amidotransfase"/>
</dbReference>
<dbReference type="Proteomes" id="UP001620409">
    <property type="component" value="Unassembled WGS sequence"/>
</dbReference>
<dbReference type="SUPFAM" id="SSF52317">
    <property type="entry name" value="Class I glutamine amidotransferase-like"/>
    <property type="match status" value="1"/>
</dbReference>
<organism evidence="3 4">
    <name type="scientific">Dyella humi</name>
    <dbReference type="NCBI Taxonomy" id="1770547"/>
    <lineage>
        <taxon>Bacteria</taxon>
        <taxon>Pseudomonadati</taxon>
        <taxon>Pseudomonadota</taxon>
        <taxon>Gammaproteobacteria</taxon>
        <taxon>Lysobacterales</taxon>
        <taxon>Rhodanobacteraceae</taxon>
        <taxon>Dyella</taxon>
    </lineage>
</organism>
<dbReference type="EMBL" id="JADIKI010000023">
    <property type="protein sequence ID" value="MFK2855640.1"/>
    <property type="molecule type" value="Genomic_DNA"/>
</dbReference>